<evidence type="ECO:0000256" key="9">
    <source>
        <dbReference type="ARBA" id="ARBA00022801"/>
    </source>
</evidence>
<keyword evidence="12" id="KW-0234">DNA repair</keyword>
<dbReference type="Pfam" id="PF00730">
    <property type="entry name" value="HhH-GPD"/>
    <property type="match status" value="1"/>
</dbReference>
<dbReference type="InterPro" id="IPR004035">
    <property type="entry name" value="Endouclease-III_FeS-bd_BS"/>
</dbReference>
<dbReference type="Gene3D" id="1.10.340.30">
    <property type="entry name" value="Hypothetical protein, domain 2"/>
    <property type="match status" value="1"/>
</dbReference>
<comment type="function">
    <text evidence="2">Adenine glycosylase active on G-A mispairs. MutY also corrects error-prone DNA synthesis past GO lesions which are due to the oxidatively damaged form of guanine: 7,8-dihydro-8-oxoguanine (8-oxo-dGTP).</text>
</comment>
<protein>
    <recommendedName>
        <fullName evidence="5 14">Adenine DNA glycosylase</fullName>
        <ecNumber evidence="4 14">3.2.2.31</ecNumber>
    </recommendedName>
</protein>
<keyword evidence="17" id="KW-1185">Reference proteome</keyword>
<comment type="catalytic activity">
    <reaction evidence="1 14">
        <text>Hydrolyzes free adenine bases from 7,8-dihydro-8-oxoguanine:adenine mismatched double-stranded DNA, leaving an apurinic site.</text>
        <dbReference type="EC" id="3.2.2.31"/>
    </reaction>
</comment>
<evidence type="ECO:0000256" key="7">
    <source>
        <dbReference type="ARBA" id="ARBA00022723"/>
    </source>
</evidence>
<evidence type="ECO:0000313" key="16">
    <source>
        <dbReference type="EMBL" id="MEC5384502.1"/>
    </source>
</evidence>
<evidence type="ECO:0000256" key="11">
    <source>
        <dbReference type="ARBA" id="ARBA00023014"/>
    </source>
</evidence>
<dbReference type="InterPro" id="IPR015797">
    <property type="entry name" value="NUDIX_hydrolase-like_dom_sf"/>
</dbReference>
<dbReference type="InterPro" id="IPR000445">
    <property type="entry name" value="HhH_motif"/>
</dbReference>
<keyword evidence="7" id="KW-0479">Metal-binding</keyword>
<dbReference type="Proteomes" id="UP001331561">
    <property type="component" value="Unassembled WGS sequence"/>
</dbReference>
<keyword evidence="8 14" id="KW-0227">DNA damage</keyword>
<evidence type="ECO:0000256" key="8">
    <source>
        <dbReference type="ARBA" id="ARBA00022763"/>
    </source>
</evidence>
<comment type="similarity">
    <text evidence="3 14">Belongs to the Nth/MutY family.</text>
</comment>
<accession>A0ABU6JZA5</accession>
<evidence type="ECO:0000259" key="15">
    <source>
        <dbReference type="SMART" id="SM00478"/>
    </source>
</evidence>
<keyword evidence="13 14" id="KW-0326">Glycosidase</keyword>
<keyword evidence="11" id="KW-0411">Iron-sulfur</keyword>
<evidence type="ECO:0000256" key="12">
    <source>
        <dbReference type="ARBA" id="ARBA00023204"/>
    </source>
</evidence>
<dbReference type="InterPro" id="IPR005760">
    <property type="entry name" value="A/G_AdeGlyc_MutY"/>
</dbReference>
<evidence type="ECO:0000313" key="17">
    <source>
        <dbReference type="Proteomes" id="UP001331561"/>
    </source>
</evidence>
<evidence type="ECO:0000256" key="6">
    <source>
        <dbReference type="ARBA" id="ARBA00022485"/>
    </source>
</evidence>
<name>A0ABU6JZA5_9RHOO</name>
<keyword evidence="6" id="KW-0004">4Fe-4S</keyword>
<dbReference type="InterPro" id="IPR023170">
    <property type="entry name" value="HhH_base_excis_C"/>
</dbReference>
<evidence type="ECO:0000256" key="4">
    <source>
        <dbReference type="ARBA" id="ARBA00012045"/>
    </source>
</evidence>
<dbReference type="NCBIfam" id="TIGR01084">
    <property type="entry name" value="mutY"/>
    <property type="match status" value="1"/>
</dbReference>
<comment type="cofactor">
    <cofactor evidence="14">
        <name>[4Fe-4S] cluster</name>
        <dbReference type="ChEBI" id="CHEBI:49883"/>
    </cofactor>
    <text evidence="14">Binds 1 [4Fe-4S] cluster.</text>
</comment>
<dbReference type="Pfam" id="PF00633">
    <property type="entry name" value="HHH"/>
    <property type="match status" value="1"/>
</dbReference>
<dbReference type="EMBL" id="JAYXHS010000001">
    <property type="protein sequence ID" value="MEC5384502.1"/>
    <property type="molecule type" value="Genomic_DNA"/>
</dbReference>
<evidence type="ECO:0000256" key="3">
    <source>
        <dbReference type="ARBA" id="ARBA00008343"/>
    </source>
</evidence>
<evidence type="ECO:0000256" key="2">
    <source>
        <dbReference type="ARBA" id="ARBA00002933"/>
    </source>
</evidence>
<sequence>MSEFAVTLVEWQASHGRNDLPWQQNREPYHVWLSEIMLQQTQVDTVIPYYQRFLQRFPDVAALATAPLDDVLALWSGLGYYARARNLHRAAQMVMDEYGGVFPATAAELIKLPGIGRSTAAAIASFCYGERVAILDGNVKRVLARHFGIEGFPGERAIEQDMWALAETLVPERGVEIYPQAIMDLGATLCTRSKPLCLHCPVTTSCVARREGRQSELPTPKPRKAVPQRESAMLVLRAQNHVLLEQRPASGIWGGLFSLPEMEEGEDAANLMQRRFGLSLKTSASALPPVRHVFTHFVLTIQPWQVDLKKLPAALNEPQLCWIDLDALDKVGLPAPVRRLLQSLE</sequence>
<dbReference type="PROSITE" id="PS00764">
    <property type="entry name" value="ENDONUCLEASE_III_1"/>
    <property type="match status" value="1"/>
</dbReference>
<reference evidence="16 17" key="1">
    <citation type="submission" date="2024-01" db="EMBL/GenBank/DDBJ databases">
        <title>Uliginosibacterium soil sp. nov.</title>
        <authorList>
            <person name="Lv Y."/>
        </authorList>
    </citation>
    <scope>NUCLEOTIDE SEQUENCE [LARGE SCALE GENOMIC DNA]</scope>
    <source>
        <strain evidence="16 17">H3</strain>
    </source>
</reference>
<dbReference type="RefSeq" id="WP_327597478.1">
    <property type="nucleotide sequence ID" value="NZ_JAYXHS010000001.1"/>
</dbReference>
<dbReference type="SMART" id="SM00478">
    <property type="entry name" value="ENDO3c"/>
    <property type="match status" value="1"/>
</dbReference>
<gene>
    <name evidence="16" type="primary">mutY</name>
    <name evidence="16" type="ORF">VVD49_02145</name>
</gene>
<keyword evidence="10 14" id="KW-0408">Iron</keyword>
<organism evidence="16 17">
    <name type="scientific">Uliginosibacterium silvisoli</name>
    <dbReference type="NCBI Taxonomy" id="3114758"/>
    <lineage>
        <taxon>Bacteria</taxon>
        <taxon>Pseudomonadati</taxon>
        <taxon>Pseudomonadota</taxon>
        <taxon>Betaproteobacteria</taxon>
        <taxon>Rhodocyclales</taxon>
        <taxon>Zoogloeaceae</taxon>
        <taxon>Uliginosibacterium</taxon>
    </lineage>
</organism>
<dbReference type="SUPFAM" id="SSF48150">
    <property type="entry name" value="DNA-glycosylase"/>
    <property type="match status" value="1"/>
</dbReference>
<evidence type="ECO:0000256" key="13">
    <source>
        <dbReference type="ARBA" id="ARBA00023295"/>
    </source>
</evidence>
<evidence type="ECO:0000256" key="10">
    <source>
        <dbReference type="ARBA" id="ARBA00023004"/>
    </source>
</evidence>
<dbReference type="CDD" id="cd00056">
    <property type="entry name" value="ENDO3c"/>
    <property type="match status" value="1"/>
</dbReference>
<evidence type="ECO:0000256" key="14">
    <source>
        <dbReference type="RuleBase" id="RU365096"/>
    </source>
</evidence>
<proteinExistence type="inferred from homology"/>
<dbReference type="InterPro" id="IPR003265">
    <property type="entry name" value="HhH-GPD_domain"/>
</dbReference>
<dbReference type="Gene3D" id="3.90.79.10">
    <property type="entry name" value="Nucleoside Triphosphate Pyrophosphohydrolase"/>
    <property type="match status" value="1"/>
</dbReference>
<comment type="caution">
    <text evidence="16">The sequence shown here is derived from an EMBL/GenBank/DDBJ whole genome shotgun (WGS) entry which is preliminary data.</text>
</comment>
<keyword evidence="9" id="KW-0378">Hydrolase</keyword>
<evidence type="ECO:0000256" key="1">
    <source>
        <dbReference type="ARBA" id="ARBA00000843"/>
    </source>
</evidence>
<evidence type="ECO:0000256" key="5">
    <source>
        <dbReference type="ARBA" id="ARBA00022023"/>
    </source>
</evidence>
<dbReference type="Gene3D" id="1.10.1670.10">
    <property type="entry name" value="Helix-hairpin-Helix base-excision DNA repair enzymes (C-terminal)"/>
    <property type="match status" value="1"/>
</dbReference>
<dbReference type="SUPFAM" id="SSF55811">
    <property type="entry name" value="Nudix"/>
    <property type="match status" value="1"/>
</dbReference>
<feature type="domain" description="HhH-GPD" evidence="15">
    <location>
        <begin position="37"/>
        <end position="188"/>
    </location>
</feature>
<dbReference type="CDD" id="cd03431">
    <property type="entry name" value="NUDIX_DNA_Glycosylase_C-MutY"/>
    <property type="match status" value="1"/>
</dbReference>
<dbReference type="EC" id="3.2.2.31" evidence="4 14"/>
<dbReference type="InterPro" id="IPR044298">
    <property type="entry name" value="MIG/MutY"/>
</dbReference>
<dbReference type="Pfam" id="PF14815">
    <property type="entry name" value="NUDIX_4"/>
    <property type="match status" value="1"/>
</dbReference>
<dbReference type="PANTHER" id="PTHR42944:SF1">
    <property type="entry name" value="ADENINE DNA GLYCOSYLASE"/>
    <property type="match status" value="1"/>
</dbReference>
<dbReference type="InterPro" id="IPR029119">
    <property type="entry name" value="MutY_C"/>
</dbReference>
<dbReference type="InterPro" id="IPR011257">
    <property type="entry name" value="DNA_glycosylase"/>
</dbReference>
<dbReference type="PANTHER" id="PTHR42944">
    <property type="entry name" value="ADENINE DNA GLYCOSYLASE"/>
    <property type="match status" value="1"/>
</dbReference>